<dbReference type="GO" id="GO:0042578">
    <property type="term" value="F:phosphoric ester hydrolase activity"/>
    <property type="evidence" value="ECO:0007669"/>
    <property type="project" value="UniProtKB-ARBA"/>
</dbReference>
<dbReference type="AlphaFoldDB" id="A0A2T9J4U5"/>
<dbReference type="Gene3D" id="3.40.720.10">
    <property type="entry name" value="Alkaline Phosphatase, subunit A"/>
    <property type="match status" value="2"/>
</dbReference>
<evidence type="ECO:0000256" key="2">
    <source>
        <dbReference type="SAM" id="MobiDB-lite"/>
    </source>
</evidence>
<gene>
    <name evidence="3" type="ORF">DDF65_18190</name>
</gene>
<evidence type="ECO:0000313" key="3">
    <source>
        <dbReference type="EMBL" id="PVM75778.1"/>
    </source>
</evidence>
<comment type="caution">
    <text evidence="3">The sequence shown here is derived from an EMBL/GenBank/DDBJ whole genome shotgun (WGS) entry which is preliminary data.</text>
</comment>
<accession>A0A2T9J4U5</accession>
<evidence type="ECO:0000313" key="4">
    <source>
        <dbReference type="Proteomes" id="UP000244913"/>
    </source>
</evidence>
<dbReference type="InterPro" id="IPR007312">
    <property type="entry name" value="Phosphoesterase"/>
</dbReference>
<dbReference type="GO" id="GO:0009395">
    <property type="term" value="P:phospholipid catabolic process"/>
    <property type="evidence" value="ECO:0007669"/>
    <property type="project" value="TreeGrafter"/>
</dbReference>
<reference evidence="3 4" key="1">
    <citation type="submission" date="2018-04" db="EMBL/GenBank/DDBJ databases">
        <title>The genome sequence of Caulobacter sp. 736.</title>
        <authorList>
            <person name="Gao J."/>
            <person name="Sun J."/>
        </authorList>
    </citation>
    <scope>NUCLEOTIDE SEQUENCE [LARGE SCALE GENOMIC DNA]</scope>
    <source>
        <strain evidence="3 4">736</strain>
    </source>
</reference>
<keyword evidence="1" id="KW-0378">Hydrolase</keyword>
<organism evidence="3 4">
    <name type="scientific">Caulobacter radicis</name>
    <dbReference type="NCBI Taxonomy" id="2172650"/>
    <lineage>
        <taxon>Bacteria</taxon>
        <taxon>Pseudomonadati</taxon>
        <taxon>Pseudomonadota</taxon>
        <taxon>Alphaproteobacteria</taxon>
        <taxon>Caulobacterales</taxon>
        <taxon>Caulobacteraceae</taxon>
        <taxon>Caulobacter</taxon>
    </lineage>
</organism>
<feature type="region of interest" description="Disordered" evidence="2">
    <location>
        <begin position="513"/>
        <end position="532"/>
    </location>
</feature>
<dbReference type="InterPro" id="IPR017850">
    <property type="entry name" value="Alkaline_phosphatase_core_sf"/>
</dbReference>
<dbReference type="Pfam" id="PF04185">
    <property type="entry name" value="Phosphoesterase"/>
    <property type="match status" value="1"/>
</dbReference>
<dbReference type="Proteomes" id="UP000244913">
    <property type="component" value="Unassembled WGS sequence"/>
</dbReference>
<keyword evidence="4" id="KW-1185">Reference proteome</keyword>
<dbReference type="PANTHER" id="PTHR31956">
    <property type="entry name" value="NON-SPECIFIC PHOSPHOLIPASE C4-RELATED"/>
    <property type="match status" value="1"/>
</dbReference>
<dbReference type="EMBL" id="QDKP01000052">
    <property type="protein sequence ID" value="PVM75778.1"/>
    <property type="molecule type" value="Genomic_DNA"/>
</dbReference>
<protein>
    <submittedName>
        <fullName evidence="3">Phosphoesterase</fullName>
    </submittedName>
</protein>
<proteinExistence type="predicted"/>
<dbReference type="PANTHER" id="PTHR31956:SF1">
    <property type="entry name" value="NON-SPECIFIC PHOSPHOLIPASE C1"/>
    <property type="match status" value="1"/>
</dbReference>
<evidence type="ECO:0000256" key="1">
    <source>
        <dbReference type="ARBA" id="ARBA00022801"/>
    </source>
</evidence>
<sequence length="532" mass="56388">MTSPLAQVDNVFVLMLENHSFDNIFAFSGIPGIVGSSSQNMNEYKGVQYFCAAPAPTAMPTDPGHEFADVYEQLCGEGAVHSPWSSYGSPTATGFVANYATSTSELKDHNPAYLPTQAEYGDIMLCFDTPNQLPVIYQLATEFAVCDRWWSSLPGPTWPNRFFVHGASSAGWSDSPGESYIAKWETVSGFTYPSGASIYDRLNTAHMNWRIYVDEEGNTLGGIPQVSSLKGVTYKIDTEAFSSFADDLLGPYPYPYTFIEPNYGDIYGGTYVGGSSQHPMDSMAKGEALIKATYEAIRNSPGWARSLLIVTYDEHGGFHDAVTPYGATPPNDGSPQDVAINSGGFLFDRYGVRVPAVIVSPLIPKASVSHTQYDHASVPATLEALWGLPYMTARDQHASTVLPLLSLATARTDCPVTLNDPAPEAVAASASPAPMSAEVAAQPLPGAGNTIGFLHIMAKTDLALANGDPAAGAAIQARVAVIKTRGEAEAYAAEVTAKAAAARAGVEKTKAAAAAFASPKPPEVISGPESPE</sequence>
<name>A0A2T9J4U5_9CAUL</name>